<dbReference type="AlphaFoldDB" id="A0A2K3KDX7"/>
<reference evidence="2 3" key="2">
    <citation type="journal article" date="2017" name="Front. Plant Sci.">
        <title>Gene Classification and Mining of Molecular Markers Useful in Red Clover (Trifolium pratense) Breeding.</title>
        <authorList>
            <person name="Istvanek J."/>
            <person name="Dluhosova J."/>
            <person name="Dluhos P."/>
            <person name="Patkova L."/>
            <person name="Nedelnik J."/>
            <person name="Repkova J."/>
        </authorList>
    </citation>
    <scope>NUCLEOTIDE SEQUENCE [LARGE SCALE GENOMIC DNA]</scope>
    <source>
        <strain evidence="3">cv. Tatra</strain>
        <tissue evidence="2">Young leaves</tissue>
    </source>
</reference>
<gene>
    <name evidence="2" type="ORF">L195_g054045</name>
</gene>
<feature type="non-terminal residue" evidence="2">
    <location>
        <position position="276"/>
    </location>
</feature>
<accession>A0A2K3KDX7</accession>
<evidence type="ECO:0008006" key="4">
    <source>
        <dbReference type="Google" id="ProtNLM"/>
    </source>
</evidence>
<dbReference type="Proteomes" id="UP000236291">
    <property type="component" value="Unassembled WGS sequence"/>
</dbReference>
<evidence type="ECO:0000313" key="3">
    <source>
        <dbReference type="Proteomes" id="UP000236291"/>
    </source>
</evidence>
<comment type="caution">
    <text evidence="2">The sequence shown here is derived from an EMBL/GenBank/DDBJ whole genome shotgun (WGS) entry which is preliminary data.</text>
</comment>
<feature type="compositionally biased region" description="Basic and acidic residues" evidence="1">
    <location>
        <begin position="178"/>
        <end position="187"/>
    </location>
</feature>
<evidence type="ECO:0000256" key="1">
    <source>
        <dbReference type="SAM" id="MobiDB-lite"/>
    </source>
</evidence>
<feature type="region of interest" description="Disordered" evidence="1">
    <location>
        <begin position="1"/>
        <end position="26"/>
    </location>
</feature>
<feature type="region of interest" description="Disordered" evidence="1">
    <location>
        <begin position="219"/>
        <end position="250"/>
    </location>
</feature>
<organism evidence="2 3">
    <name type="scientific">Trifolium pratense</name>
    <name type="common">Red clover</name>
    <dbReference type="NCBI Taxonomy" id="57577"/>
    <lineage>
        <taxon>Eukaryota</taxon>
        <taxon>Viridiplantae</taxon>
        <taxon>Streptophyta</taxon>
        <taxon>Embryophyta</taxon>
        <taxon>Tracheophyta</taxon>
        <taxon>Spermatophyta</taxon>
        <taxon>Magnoliopsida</taxon>
        <taxon>eudicotyledons</taxon>
        <taxon>Gunneridae</taxon>
        <taxon>Pentapetalae</taxon>
        <taxon>rosids</taxon>
        <taxon>fabids</taxon>
        <taxon>Fabales</taxon>
        <taxon>Fabaceae</taxon>
        <taxon>Papilionoideae</taxon>
        <taxon>50 kb inversion clade</taxon>
        <taxon>NPAAA clade</taxon>
        <taxon>Hologalegina</taxon>
        <taxon>IRL clade</taxon>
        <taxon>Trifolieae</taxon>
        <taxon>Trifolium</taxon>
    </lineage>
</organism>
<dbReference type="EMBL" id="ASHM01093193">
    <property type="protein sequence ID" value="PNX64490.1"/>
    <property type="molecule type" value="Genomic_DNA"/>
</dbReference>
<reference evidence="2 3" key="1">
    <citation type="journal article" date="2014" name="Am. J. Bot.">
        <title>Genome assembly and annotation for red clover (Trifolium pratense; Fabaceae).</title>
        <authorList>
            <person name="Istvanek J."/>
            <person name="Jaros M."/>
            <person name="Krenek A."/>
            <person name="Repkova J."/>
        </authorList>
    </citation>
    <scope>NUCLEOTIDE SEQUENCE [LARGE SCALE GENOMIC DNA]</scope>
    <source>
        <strain evidence="3">cv. Tatra</strain>
        <tissue evidence="2">Young leaves</tissue>
    </source>
</reference>
<feature type="region of interest" description="Disordered" evidence="1">
    <location>
        <begin position="95"/>
        <end position="130"/>
    </location>
</feature>
<feature type="compositionally biased region" description="Low complexity" evidence="1">
    <location>
        <begin position="228"/>
        <end position="246"/>
    </location>
</feature>
<sequence>MGEDSCLFEEESENEDNYSEFGEGPVDVETRRNVDVLVESLVEGLGNDDCDDPRDQGDVELEDKNEVSLGAEKVVEEEVKRVADTVISAGNCVESSLKHSSSPKAGPIFGREEHTTLHRKRSESCPPKVSRSINSGPWSLEWLHDHNYGDAGVIFSARKRLSSRVLSGARKPKGSQSDSRRRKERGMLRHPLHSIKKVARMPSKDRREVLKVLKKNVRRRRGGDEVNRSCSMSRRFSSDKSSSSPSVNNDWQNWVAMQGTEQMAVDDVWGIGKSIG</sequence>
<feature type="region of interest" description="Disordered" evidence="1">
    <location>
        <begin position="164"/>
        <end position="187"/>
    </location>
</feature>
<name>A0A2K3KDX7_TRIPR</name>
<feature type="compositionally biased region" description="Acidic residues" evidence="1">
    <location>
        <begin position="1"/>
        <end position="18"/>
    </location>
</feature>
<evidence type="ECO:0000313" key="2">
    <source>
        <dbReference type="EMBL" id="PNX64490.1"/>
    </source>
</evidence>
<protein>
    <recommendedName>
        <fullName evidence="4">DUF4283 domain-containing protein</fullName>
    </recommendedName>
</protein>
<proteinExistence type="predicted"/>